<feature type="chain" id="PRO_5039931741" evidence="1">
    <location>
        <begin position="19"/>
        <end position="339"/>
    </location>
</feature>
<protein>
    <submittedName>
        <fullName evidence="2">Uncharacterized protein</fullName>
    </submittedName>
</protein>
<evidence type="ECO:0000256" key="1">
    <source>
        <dbReference type="SAM" id="SignalP"/>
    </source>
</evidence>
<organism evidence="2 3">
    <name type="scientific">Nitzschia inconspicua</name>
    <dbReference type="NCBI Taxonomy" id="303405"/>
    <lineage>
        <taxon>Eukaryota</taxon>
        <taxon>Sar</taxon>
        <taxon>Stramenopiles</taxon>
        <taxon>Ochrophyta</taxon>
        <taxon>Bacillariophyta</taxon>
        <taxon>Bacillariophyceae</taxon>
        <taxon>Bacillariophycidae</taxon>
        <taxon>Bacillariales</taxon>
        <taxon>Bacillariaceae</taxon>
        <taxon>Nitzschia</taxon>
    </lineage>
</organism>
<keyword evidence="1" id="KW-0732">Signal</keyword>
<sequence>MKVVIFILFYLAAKLADGATLFSIDGDTFSGSWDTADEATNTVTITFDEQGQSESSFNVDISDCSDADFSVTSGGGTKSSSADVEVTFTNQNAITSAVACLDVALYVNGISIAVATRRVEYSVTAESGTAGTGSVTITQSNLNGVATNSQSKQTNSESGSSTLVFVPSIVTSGPIQYGDTFDVEIAAISGYDIDVSAISVGTITGEKNGAGYVSAPDNKSITIKLPLSSFLDSSGGSETITLTVDWKLTGTRRQLRGESAQVSVVTGNHNGDEHGYDQQGKSLTEMVVKVVPLSQLDGVDRAEQQSNSVADEGEYSSGYRLTLTSATVAITTIAGAILV</sequence>
<proteinExistence type="predicted"/>
<feature type="signal peptide" evidence="1">
    <location>
        <begin position="1"/>
        <end position="18"/>
    </location>
</feature>
<comment type="caution">
    <text evidence="2">The sequence shown here is derived from an EMBL/GenBank/DDBJ whole genome shotgun (WGS) entry which is preliminary data.</text>
</comment>
<reference evidence="2" key="2">
    <citation type="submission" date="2021-04" db="EMBL/GenBank/DDBJ databases">
        <authorList>
            <person name="Podell S."/>
        </authorList>
    </citation>
    <scope>NUCLEOTIDE SEQUENCE</scope>
    <source>
        <strain evidence="2">Hildebrandi</strain>
    </source>
</reference>
<dbReference type="EMBL" id="JAGRRH010000002">
    <property type="protein sequence ID" value="KAG7373453.1"/>
    <property type="molecule type" value="Genomic_DNA"/>
</dbReference>
<keyword evidence="3" id="KW-1185">Reference proteome</keyword>
<gene>
    <name evidence="2" type="ORF">IV203_034177</name>
</gene>
<name>A0A9K3Q737_9STRA</name>
<evidence type="ECO:0000313" key="3">
    <source>
        <dbReference type="Proteomes" id="UP000693970"/>
    </source>
</evidence>
<dbReference type="Proteomes" id="UP000693970">
    <property type="component" value="Unassembled WGS sequence"/>
</dbReference>
<evidence type="ECO:0000313" key="2">
    <source>
        <dbReference type="EMBL" id="KAG7373453.1"/>
    </source>
</evidence>
<dbReference type="AlphaFoldDB" id="A0A9K3Q737"/>
<accession>A0A9K3Q737</accession>
<reference evidence="2" key="1">
    <citation type="journal article" date="2021" name="Sci. Rep.">
        <title>Diploid genomic architecture of Nitzschia inconspicua, an elite biomass production diatom.</title>
        <authorList>
            <person name="Oliver A."/>
            <person name="Podell S."/>
            <person name="Pinowska A."/>
            <person name="Traller J.C."/>
            <person name="Smith S.R."/>
            <person name="McClure R."/>
            <person name="Beliaev A."/>
            <person name="Bohutskyi P."/>
            <person name="Hill E.A."/>
            <person name="Rabines A."/>
            <person name="Zheng H."/>
            <person name="Allen L.Z."/>
            <person name="Kuo A."/>
            <person name="Grigoriev I.V."/>
            <person name="Allen A.E."/>
            <person name="Hazlebeck D."/>
            <person name="Allen E.E."/>
        </authorList>
    </citation>
    <scope>NUCLEOTIDE SEQUENCE</scope>
    <source>
        <strain evidence="2">Hildebrandi</strain>
    </source>
</reference>